<dbReference type="PANTHER" id="PTHR34135">
    <property type="entry name" value="LYSOZYME"/>
    <property type="match status" value="1"/>
</dbReference>
<dbReference type="InterPro" id="IPR017853">
    <property type="entry name" value="GH"/>
</dbReference>
<dbReference type="Pfam" id="PF01183">
    <property type="entry name" value="Glyco_hydro_25"/>
    <property type="match status" value="1"/>
</dbReference>
<keyword evidence="2" id="KW-0732">Signal</keyword>
<dbReference type="Proteomes" id="UP001529340">
    <property type="component" value="Unassembled WGS sequence"/>
</dbReference>
<organism evidence="3 4">
    <name type="scientific">Amedibacillus dolichus</name>
    <dbReference type="NCBI Taxonomy" id="31971"/>
    <lineage>
        <taxon>Bacteria</taxon>
        <taxon>Bacillati</taxon>
        <taxon>Bacillota</taxon>
        <taxon>Erysipelotrichia</taxon>
        <taxon>Erysipelotrichales</taxon>
        <taxon>Erysipelotrichaceae</taxon>
        <taxon>Amedibacillus</taxon>
    </lineage>
</organism>
<name>A0ABT7U8Z4_9FIRM</name>
<dbReference type="PANTHER" id="PTHR34135:SF2">
    <property type="entry name" value="LYSOZYME"/>
    <property type="match status" value="1"/>
</dbReference>
<comment type="caution">
    <text evidence="3">The sequence shown here is derived from an EMBL/GenBank/DDBJ whole genome shotgun (WGS) entry which is preliminary data.</text>
</comment>
<dbReference type="Gene3D" id="3.20.20.80">
    <property type="entry name" value="Glycosidases"/>
    <property type="match status" value="1"/>
</dbReference>
<protein>
    <submittedName>
        <fullName evidence="3">GH25 family lysozyme</fullName>
    </submittedName>
</protein>
<dbReference type="PROSITE" id="PS51904">
    <property type="entry name" value="GLYCOSYL_HYDROL_F25_2"/>
    <property type="match status" value="1"/>
</dbReference>
<feature type="signal peptide" evidence="2">
    <location>
        <begin position="1"/>
        <end position="25"/>
    </location>
</feature>
<keyword evidence="4" id="KW-1185">Reference proteome</keyword>
<dbReference type="SUPFAM" id="SSF51445">
    <property type="entry name" value="(Trans)glycosidases"/>
    <property type="match status" value="1"/>
</dbReference>
<feature type="chain" id="PRO_5045527571" evidence="2">
    <location>
        <begin position="26"/>
        <end position="472"/>
    </location>
</feature>
<evidence type="ECO:0000313" key="4">
    <source>
        <dbReference type="Proteomes" id="UP001529340"/>
    </source>
</evidence>
<reference evidence="3" key="2">
    <citation type="submission" date="2023-06" db="EMBL/GenBank/DDBJ databases">
        <authorList>
            <person name="Zeman M."/>
            <person name="Kubasova T."/>
            <person name="Jahodarova E."/>
            <person name="Nykrynova M."/>
            <person name="Rychlik I."/>
        </authorList>
    </citation>
    <scope>NUCLEOTIDE SEQUENCE</scope>
    <source>
        <strain evidence="3">ET39</strain>
    </source>
</reference>
<dbReference type="InterPro" id="IPR002053">
    <property type="entry name" value="Glyco_hydro_25"/>
</dbReference>
<evidence type="ECO:0000313" key="3">
    <source>
        <dbReference type="EMBL" id="MDM8156107.1"/>
    </source>
</evidence>
<proteinExistence type="inferred from homology"/>
<reference evidence="3" key="1">
    <citation type="submission" date="2023-06" db="EMBL/GenBank/DDBJ databases">
        <title>Identification and characterization of horizontal gene transfer across gut microbiota members of farm animals based on homology search.</title>
        <authorList>
            <person name="Schwarzerova J."/>
            <person name="Nykrynova M."/>
            <person name="Jureckova K."/>
            <person name="Cejkova D."/>
            <person name="Rychlik I."/>
        </authorList>
    </citation>
    <scope>NUCLEOTIDE SEQUENCE</scope>
    <source>
        <strain evidence="3">ET39</strain>
    </source>
</reference>
<comment type="similarity">
    <text evidence="1">Belongs to the glycosyl hydrolase 25 family.</text>
</comment>
<dbReference type="RefSeq" id="WP_289606580.1">
    <property type="nucleotide sequence ID" value="NZ_JAUDCG010000002.1"/>
</dbReference>
<gene>
    <name evidence="3" type="ORF">QUV96_00470</name>
</gene>
<accession>A0ABT7U8Z4</accession>
<sequence>MKRICGCLCALLAVSLLIIDLPLKASQPETEQDGYGEASESMADVEIVTAESYVPIDPEVSQLMENVAMGASMEQEPSLMADGDPYWKEENGVKSFYDGYGNLVYGKGTKKIIDVSEHNGKIDWEKVKASGVDGAIIRLGWGYLGEDVYFDYNISECNRLGIPYGLYLYSYAYDANFAYAEAVGTAEMLKDANVNLSYPFYYDIENFTPWNDNGTTRRPPKTIAGYESVISTYITTLSGLDSRLSGKIHVYSYRSYLTGVLNSPKVILPYVSWAAEYGPQLQFTNRYYTGAQGWQYTSSGTVSGVSGRVDISCFSDQFYNKQLSTTIPSALKEKLSAQGLRFEDGYISGFALGSNLSTLAASLSSLGAVTCTNASGNIISSAKVASGQTVSVVIEENGEPMTYTMQVVIRGDLNGDGNIGATDLYKLKLHIIHKELLSGAFLQAAKLANDSAGATSLLKIKNDIIGKEKIKQ</sequence>
<evidence type="ECO:0000256" key="2">
    <source>
        <dbReference type="SAM" id="SignalP"/>
    </source>
</evidence>
<evidence type="ECO:0000256" key="1">
    <source>
        <dbReference type="ARBA" id="ARBA00010646"/>
    </source>
</evidence>
<dbReference type="EMBL" id="JAUDCG010000002">
    <property type="protein sequence ID" value="MDM8156107.1"/>
    <property type="molecule type" value="Genomic_DNA"/>
</dbReference>